<dbReference type="FunFam" id="1.10.287.10:FF:000008">
    <property type="entry name" value="histidine--tRNA ligase, cytoplasmic isoform X6"/>
    <property type="match status" value="1"/>
</dbReference>
<dbReference type="PROSITE" id="PS00762">
    <property type="entry name" value="WHEP_TRS_1"/>
    <property type="match status" value="1"/>
</dbReference>
<dbReference type="CDD" id="cd00938">
    <property type="entry name" value="HisRS_RNA"/>
    <property type="match status" value="1"/>
</dbReference>
<dbReference type="CDD" id="cd00859">
    <property type="entry name" value="HisRS_anticodon"/>
    <property type="match status" value="1"/>
</dbReference>
<proteinExistence type="inferred from homology"/>
<evidence type="ECO:0000256" key="3">
    <source>
        <dbReference type="ARBA" id="ARBA00011738"/>
    </source>
</evidence>
<dbReference type="Gene3D" id="1.10.287.10">
    <property type="entry name" value="S15/NS1, RNA-binding"/>
    <property type="match status" value="1"/>
</dbReference>
<comment type="subcellular location">
    <subcellularLocation>
        <location evidence="1">Cytoplasm</location>
    </subcellularLocation>
</comment>
<evidence type="ECO:0000256" key="8">
    <source>
        <dbReference type="ARBA" id="ARBA00022598"/>
    </source>
</evidence>
<dbReference type="GO" id="GO:0032543">
    <property type="term" value="P:mitochondrial translation"/>
    <property type="evidence" value="ECO:0007669"/>
    <property type="project" value="TreeGrafter"/>
</dbReference>
<keyword evidence="12" id="KW-0030">Aminoacyl-tRNA synthetase</keyword>
<sequence length="395" mass="43839">MADRAALEDLVRVQGERVRGLKQQKASAEQIEEEVAKLLKLKAQLGPDEGKPKFVLKTPKDFDIAGQFDPMLPDAECLKIMCEILSSLQIGDFLVKVNDRRILDGMFAICGVPDSKFRTICSSVDKLDKVSWEEVKNEMVGEKGLAPEVADRIGDYVQQHGGVSLVEQLLQDPKLSQNKQALEGLGDLKLLFEYLTLFGIADKISFDLSLARGLDYYTGVIYEAVLLQPPARAGEEPLGVGSVAAGGRYDGLVGMFDPKGRKVPCVGLSIGVERIFSIVEQRLEALEEKVRTTETQVLVASAQKKLLEERLKLVSELWDAGIKAELLYKKNPKLLNQLQYCEETGIPLVAIIGEQELKDGVIKLRSVASREEVDVRREDLVEEIKRRTSQPLCIC</sequence>
<dbReference type="AlphaFoldDB" id="A0A8C2P608"/>
<dbReference type="InterPro" id="IPR004516">
    <property type="entry name" value="HisRS/HisZ"/>
</dbReference>
<evidence type="ECO:0000256" key="11">
    <source>
        <dbReference type="ARBA" id="ARBA00022917"/>
    </source>
</evidence>
<dbReference type="Pfam" id="PF00458">
    <property type="entry name" value="WHEP-TRS"/>
    <property type="match status" value="1"/>
</dbReference>
<dbReference type="InterPro" id="IPR041715">
    <property type="entry name" value="HisRS-like_core"/>
</dbReference>
<name>A0A8C2P608_CAPHI</name>
<evidence type="ECO:0000256" key="12">
    <source>
        <dbReference type="ARBA" id="ARBA00023146"/>
    </source>
</evidence>
<dbReference type="Ensembl" id="ENSCHIT00010021489.1">
    <property type="protein sequence ID" value="ENSCHIP00010015275.1"/>
    <property type="gene ID" value="ENSCHIG00010011057.1"/>
</dbReference>
<dbReference type="GO" id="GO:0005524">
    <property type="term" value="F:ATP binding"/>
    <property type="evidence" value="ECO:0007669"/>
    <property type="project" value="UniProtKB-KW"/>
</dbReference>
<dbReference type="GO" id="GO:0005829">
    <property type="term" value="C:cytosol"/>
    <property type="evidence" value="ECO:0007669"/>
    <property type="project" value="TreeGrafter"/>
</dbReference>
<dbReference type="InterPro" id="IPR045864">
    <property type="entry name" value="aa-tRNA-synth_II/BPL/LPL"/>
</dbReference>
<evidence type="ECO:0000256" key="6">
    <source>
        <dbReference type="ARBA" id="ARBA00022490"/>
    </source>
</evidence>
<dbReference type="EC" id="6.1.1.21" evidence="4"/>
<comment type="subunit">
    <text evidence="3">Homodimer.</text>
</comment>
<reference evidence="19" key="2">
    <citation type="submission" date="2025-08" db="UniProtKB">
        <authorList>
            <consortium name="Ensembl"/>
        </authorList>
    </citation>
    <scope>IDENTIFICATION</scope>
</reference>
<dbReference type="GO" id="GO:0004821">
    <property type="term" value="F:histidine-tRNA ligase activity"/>
    <property type="evidence" value="ECO:0007669"/>
    <property type="project" value="UniProtKB-EC"/>
</dbReference>
<dbReference type="Gene3D" id="3.40.50.800">
    <property type="entry name" value="Anticodon-binding domain"/>
    <property type="match status" value="1"/>
</dbReference>
<keyword evidence="6" id="KW-0963">Cytoplasm</keyword>
<evidence type="ECO:0000259" key="18">
    <source>
        <dbReference type="PROSITE" id="PS51185"/>
    </source>
</evidence>
<evidence type="ECO:0000256" key="15">
    <source>
        <dbReference type="ARBA" id="ARBA00047639"/>
    </source>
</evidence>
<comment type="similarity">
    <text evidence="2">Belongs to the class-II aminoacyl-tRNA synthetase family.</text>
</comment>
<evidence type="ECO:0000256" key="1">
    <source>
        <dbReference type="ARBA" id="ARBA00004496"/>
    </source>
</evidence>
<evidence type="ECO:0000256" key="9">
    <source>
        <dbReference type="ARBA" id="ARBA00022741"/>
    </source>
</evidence>
<feature type="coiled-coil region" evidence="17">
    <location>
        <begin position="276"/>
        <end position="303"/>
    </location>
</feature>
<dbReference type="InterPro" id="IPR033656">
    <property type="entry name" value="HisRS_anticodon"/>
</dbReference>
<organism evidence="19">
    <name type="scientific">Capra hircus</name>
    <name type="common">Goat</name>
    <dbReference type="NCBI Taxonomy" id="9925"/>
    <lineage>
        <taxon>Eukaryota</taxon>
        <taxon>Metazoa</taxon>
        <taxon>Chordata</taxon>
        <taxon>Craniata</taxon>
        <taxon>Vertebrata</taxon>
        <taxon>Euteleostomi</taxon>
        <taxon>Mammalia</taxon>
        <taxon>Eutheria</taxon>
        <taxon>Laurasiatheria</taxon>
        <taxon>Artiodactyla</taxon>
        <taxon>Ruminantia</taxon>
        <taxon>Pecora</taxon>
        <taxon>Bovidae</taxon>
        <taxon>Caprinae</taxon>
        <taxon>Capra</taxon>
    </lineage>
</organism>
<dbReference type="PIRSF" id="PIRSF001549">
    <property type="entry name" value="His-tRNA_synth"/>
    <property type="match status" value="1"/>
</dbReference>
<evidence type="ECO:0000256" key="7">
    <source>
        <dbReference type="ARBA" id="ARBA00022553"/>
    </source>
</evidence>
<dbReference type="GO" id="GO:0006427">
    <property type="term" value="P:histidyl-tRNA aminoacylation"/>
    <property type="evidence" value="ECO:0007669"/>
    <property type="project" value="TreeGrafter"/>
</dbReference>
<dbReference type="FunFam" id="3.30.930.10:FF:000071">
    <property type="entry name" value="histidine--tRNA ligase, cytoplasmic isoform X6"/>
    <property type="match status" value="1"/>
</dbReference>
<evidence type="ECO:0000256" key="14">
    <source>
        <dbReference type="ARBA" id="ARBA00045426"/>
    </source>
</evidence>
<dbReference type="PANTHER" id="PTHR11476">
    <property type="entry name" value="HISTIDYL-TRNA SYNTHETASE"/>
    <property type="match status" value="1"/>
</dbReference>
<evidence type="ECO:0000256" key="2">
    <source>
        <dbReference type="ARBA" id="ARBA00008226"/>
    </source>
</evidence>
<dbReference type="GO" id="GO:0003723">
    <property type="term" value="F:RNA binding"/>
    <property type="evidence" value="ECO:0007669"/>
    <property type="project" value="TreeGrafter"/>
</dbReference>
<keyword evidence="7" id="KW-0597">Phosphoprotein</keyword>
<evidence type="ECO:0000256" key="10">
    <source>
        <dbReference type="ARBA" id="ARBA00022840"/>
    </source>
</evidence>
<dbReference type="SUPFAM" id="SSF52954">
    <property type="entry name" value="Class II aaRS ABD-related"/>
    <property type="match status" value="1"/>
</dbReference>
<feature type="domain" description="WHEP-TRS" evidence="18">
    <location>
        <begin position="3"/>
        <end position="59"/>
    </location>
</feature>
<dbReference type="Pfam" id="PF13393">
    <property type="entry name" value="tRNA-synt_His"/>
    <property type="match status" value="1"/>
</dbReference>
<dbReference type="SMART" id="SM00991">
    <property type="entry name" value="WHEP-TRS"/>
    <property type="match status" value="1"/>
</dbReference>
<dbReference type="Gene3D" id="3.30.930.10">
    <property type="entry name" value="Bira Bifunctional Protein, Domain 2"/>
    <property type="match status" value="1"/>
</dbReference>
<accession>A0A8C2P608</accession>
<keyword evidence="10" id="KW-0067">ATP-binding</keyword>
<evidence type="ECO:0000256" key="17">
    <source>
        <dbReference type="SAM" id="Coils"/>
    </source>
</evidence>
<evidence type="ECO:0000256" key="5">
    <source>
        <dbReference type="ARBA" id="ARBA00015302"/>
    </source>
</evidence>
<dbReference type="GO" id="GO:0005739">
    <property type="term" value="C:mitochondrion"/>
    <property type="evidence" value="ECO:0007669"/>
    <property type="project" value="TreeGrafter"/>
</dbReference>
<evidence type="ECO:0000313" key="19">
    <source>
        <dbReference type="Ensembl" id="ENSCHIP00010015275.1"/>
    </source>
</evidence>
<protein>
    <recommendedName>
        <fullName evidence="5">Histidine--tRNA ligase, cytoplasmic</fullName>
        <ecNumber evidence="4">6.1.1.21</ecNumber>
    </recommendedName>
    <alternativeName>
        <fullName evidence="13">Histidyl-tRNA synthetase</fullName>
    </alternativeName>
</protein>
<dbReference type="GO" id="GO:0042802">
    <property type="term" value="F:identical protein binding"/>
    <property type="evidence" value="ECO:0007669"/>
    <property type="project" value="TreeGrafter"/>
</dbReference>
<reference evidence="19" key="1">
    <citation type="submission" date="2019-03" db="EMBL/GenBank/DDBJ databases">
        <title>Genome sequencing and reference-guided assembly of Black Bengal Goat (Capra hircus).</title>
        <authorList>
            <person name="Siddiki A.Z."/>
            <person name="Baten A."/>
            <person name="Billah M."/>
            <person name="Alam M.A.U."/>
            <person name="Shawrob K.S.M."/>
            <person name="Saha S."/>
            <person name="Chowdhury M."/>
            <person name="Rahman A.H."/>
            <person name="Stear M."/>
            <person name="Miah G."/>
            <person name="Das G.B."/>
            <person name="Hossain M.M."/>
            <person name="Kumkum M."/>
            <person name="Islam M.S."/>
            <person name="Mollah A.M."/>
            <person name="Ahsan A."/>
            <person name="Tusar F."/>
            <person name="Khan M.K.I."/>
        </authorList>
    </citation>
    <scope>NUCLEOTIDE SEQUENCE [LARGE SCALE GENOMIC DNA]</scope>
</reference>
<dbReference type="Pfam" id="PF03129">
    <property type="entry name" value="HGTP_anticodon"/>
    <property type="match status" value="1"/>
</dbReference>
<dbReference type="InterPro" id="IPR009068">
    <property type="entry name" value="uS15_NS1_RNA-bd_sf"/>
</dbReference>
<dbReference type="FunFam" id="3.40.50.800:FF:000008">
    <property type="entry name" value="histidine--tRNA ligase, cytoplasmic isoform X1"/>
    <property type="match status" value="1"/>
</dbReference>
<dbReference type="PANTHER" id="PTHR11476:SF8">
    <property type="entry name" value="HISTIDINE--TRNA LIGASE, CYTOPLASMIC"/>
    <property type="match status" value="1"/>
</dbReference>
<keyword evidence="17" id="KW-0175">Coiled coil</keyword>
<comment type="catalytic activity">
    <reaction evidence="15">
        <text>tRNA(His) + L-histidine + ATP = L-histidyl-tRNA(His) + AMP + diphosphate + H(+)</text>
        <dbReference type="Rhea" id="RHEA:17313"/>
        <dbReference type="Rhea" id="RHEA-COMP:9665"/>
        <dbReference type="Rhea" id="RHEA-COMP:9689"/>
        <dbReference type="ChEBI" id="CHEBI:15378"/>
        <dbReference type="ChEBI" id="CHEBI:30616"/>
        <dbReference type="ChEBI" id="CHEBI:33019"/>
        <dbReference type="ChEBI" id="CHEBI:57595"/>
        <dbReference type="ChEBI" id="CHEBI:78442"/>
        <dbReference type="ChEBI" id="CHEBI:78527"/>
        <dbReference type="ChEBI" id="CHEBI:456215"/>
        <dbReference type="EC" id="6.1.1.21"/>
    </reaction>
</comment>
<dbReference type="InterPro" id="IPR004154">
    <property type="entry name" value="Anticodon-bd"/>
</dbReference>
<evidence type="ECO:0000256" key="16">
    <source>
        <dbReference type="PIRSR" id="PIRSR001549-1"/>
    </source>
</evidence>
<keyword evidence="9" id="KW-0547">Nucleotide-binding</keyword>
<dbReference type="InterPro" id="IPR000738">
    <property type="entry name" value="WHEP-TRS_dom"/>
</dbReference>
<evidence type="ECO:0000256" key="4">
    <source>
        <dbReference type="ARBA" id="ARBA00012815"/>
    </source>
</evidence>
<keyword evidence="8" id="KW-0436">Ligase</keyword>
<dbReference type="SUPFAM" id="SSF47060">
    <property type="entry name" value="S15/NS1 RNA-binding domain"/>
    <property type="match status" value="1"/>
</dbReference>
<dbReference type="PROSITE" id="PS51185">
    <property type="entry name" value="WHEP_TRS_2"/>
    <property type="match status" value="1"/>
</dbReference>
<dbReference type="CDD" id="cd00773">
    <property type="entry name" value="HisRS-like_core"/>
    <property type="match status" value="1"/>
</dbReference>
<feature type="binding site" evidence="16">
    <location>
        <begin position="216"/>
        <end position="217"/>
    </location>
    <ligand>
        <name>L-histidine</name>
        <dbReference type="ChEBI" id="CHEBI:57595"/>
    </ligand>
</feature>
<feature type="binding site" evidence="16">
    <location>
        <position position="63"/>
    </location>
    <ligand>
        <name>L-histidine</name>
        <dbReference type="ChEBI" id="CHEBI:57595"/>
    </ligand>
</feature>
<evidence type="ECO:0000256" key="13">
    <source>
        <dbReference type="ARBA" id="ARBA00030619"/>
    </source>
</evidence>
<dbReference type="SUPFAM" id="SSF55681">
    <property type="entry name" value="Class II aaRS and biotin synthetases"/>
    <property type="match status" value="1"/>
</dbReference>
<keyword evidence="11" id="KW-0648">Protein biosynthesis</keyword>
<feature type="binding site" evidence="16">
    <location>
        <position position="212"/>
    </location>
    <ligand>
        <name>L-histidine</name>
        <dbReference type="ChEBI" id="CHEBI:57595"/>
    </ligand>
</feature>
<comment type="function">
    <text evidence="14">Catalyzes the ATP-dependent ligation of histidine to the 3'-end of its cognate tRNA, via the formation of an aminoacyl-adenylate intermediate (His-AMP). Plays a role in axon guidance.</text>
</comment>
<dbReference type="InterPro" id="IPR036621">
    <property type="entry name" value="Anticodon-bd_dom_sf"/>
</dbReference>